<dbReference type="InterPro" id="IPR013087">
    <property type="entry name" value="Znf_C2H2_type"/>
</dbReference>
<name>A0A0D7AFI3_9AGAR</name>
<gene>
    <name evidence="15" type="ORF">FISHEDRAFT_40080</name>
</gene>
<evidence type="ECO:0000313" key="16">
    <source>
        <dbReference type="Proteomes" id="UP000054144"/>
    </source>
</evidence>
<dbReference type="GO" id="GO:0046972">
    <property type="term" value="F:histone H4K16 acetyltransferase activity"/>
    <property type="evidence" value="ECO:0007669"/>
    <property type="project" value="TreeGrafter"/>
</dbReference>
<evidence type="ECO:0000256" key="4">
    <source>
        <dbReference type="ARBA" id="ARBA00022679"/>
    </source>
</evidence>
<dbReference type="Gene3D" id="1.10.10.10">
    <property type="entry name" value="Winged helix-like DNA-binding domain superfamily/Winged helix DNA-binding domain"/>
    <property type="match status" value="1"/>
</dbReference>
<dbReference type="EMBL" id="KN881694">
    <property type="protein sequence ID" value="KIY50071.1"/>
    <property type="molecule type" value="Genomic_DNA"/>
</dbReference>
<comment type="similarity">
    <text evidence="2">Belongs to the MYST (SAS/MOZ) family.</text>
</comment>
<evidence type="ECO:0000256" key="5">
    <source>
        <dbReference type="ARBA" id="ARBA00022723"/>
    </source>
</evidence>
<evidence type="ECO:0000256" key="2">
    <source>
        <dbReference type="ARBA" id="ARBA00010107"/>
    </source>
</evidence>
<dbReference type="PANTHER" id="PTHR10615">
    <property type="entry name" value="HISTONE ACETYLTRANSFERASE"/>
    <property type="match status" value="1"/>
</dbReference>
<dbReference type="PANTHER" id="PTHR10615:SF219">
    <property type="entry name" value="HISTONE ACETYLTRANSFERASE KAT5"/>
    <property type="match status" value="1"/>
</dbReference>
<keyword evidence="8" id="KW-0007">Acetylation</keyword>
<protein>
    <recommendedName>
        <fullName evidence="3">histone acetyltransferase</fullName>
        <ecNumber evidence="3">2.3.1.48</ecNumber>
    </recommendedName>
</protein>
<keyword evidence="16" id="KW-1185">Reference proteome</keyword>
<keyword evidence="7" id="KW-0862">Zinc</keyword>
<evidence type="ECO:0000256" key="11">
    <source>
        <dbReference type="ARBA" id="ARBA00023242"/>
    </source>
</evidence>
<dbReference type="PROSITE" id="PS51726">
    <property type="entry name" value="MYST_HAT"/>
    <property type="match status" value="1"/>
</dbReference>
<evidence type="ECO:0000256" key="7">
    <source>
        <dbReference type="ARBA" id="ARBA00022833"/>
    </source>
</evidence>
<dbReference type="InterPro" id="IPR016197">
    <property type="entry name" value="Chromo-like_dom_sf"/>
</dbReference>
<reference evidence="15 16" key="1">
    <citation type="journal article" date="2015" name="Fungal Genet. Biol.">
        <title>Evolution of novel wood decay mechanisms in Agaricales revealed by the genome sequences of Fistulina hepatica and Cylindrobasidium torrendii.</title>
        <authorList>
            <person name="Floudas D."/>
            <person name="Held B.W."/>
            <person name="Riley R."/>
            <person name="Nagy L.G."/>
            <person name="Koehler G."/>
            <person name="Ransdell A.S."/>
            <person name="Younus H."/>
            <person name="Chow J."/>
            <person name="Chiniquy J."/>
            <person name="Lipzen A."/>
            <person name="Tritt A."/>
            <person name="Sun H."/>
            <person name="Haridas S."/>
            <person name="LaButti K."/>
            <person name="Ohm R.A."/>
            <person name="Kues U."/>
            <person name="Blanchette R.A."/>
            <person name="Grigoriev I.V."/>
            <person name="Minto R.E."/>
            <person name="Hibbett D.S."/>
        </authorList>
    </citation>
    <scope>NUCLEOTIDE SEQUENCE [LARGE SCALE GENOMIC DNA]</scope>
    <source>
        <strain evidence="15 16">ATCC 64428</strain>
    </source>
</reference>
<evidence type="ECO:0000256" key="9">
    <source>
        <dbReference type="ARBA" id="ARBA00023015"/>
    </source>
</evidence>
<evidence type="ECO:0000256" key="3">
    <source>
        <dbReference type="ARBA" id="ARBA00013184"/>
    </source>
</evidence>
<evidence type="ECO:0000256" key="12">
    <source>
        <dbReference type="ARBA" id="ARBA00023315"/>
    </source>
</evidence>
<organism evidence="15 16">
    <name type="scientific">Fistulina hepatica ATCC 64428</name>
    <dbReference type="NCBI Taxonomy" id="1128425"/>
    <lineage>
        <taxon>Eukaryota</taxon>
        <taxon>Fungi</taxon>
        <taxon>Dikarya</taxon>
        <taxon>Basidiomycota</taxon>
        <taxon>Agaricomycotina</taxon>
        <taxon>Agaricomycetes</taxon>
        <taxon>Agaricomycetidae</taxon>
        <taxon>Agaricales</taxon>
        <taxon>Fistulinaceae</taxon>
        <taxon>Fistulina</taxon>
    </lineage>
</organism>
<dbReference type="GO" id="GO:0005634">
    <property type="term" value="C:nucleus"/>
    <property type="evidence" value="ECO:0007669"/>
    <property type="project" value="UniProtKB-SubCell"/>
</dbReference>
<evidence type="ECO:0000259" key="14">
    <source>
        <dbReference type="PROSITE" id="PS51726"/>
    </source>
</evidence>
<dbReference type="PROSITE" id="PS00028">
    <property type="entry name" value="ZINC_FINGER_C2H2_1"/>
    <property type="match status" value="1"/>
</dbReference>
<evidence type="ECO:0000256" key="13">
    <source>
        <dbReference type="PIRSR" id="PIRSR602717-51"/>
    </source>
</evidence>
<dbReference type="Proteomes" id="UP000054144">
    <property type="component" value="Unassembled WGS sequence"/>
</dbReference>
<comment type="subcellular location">
    <subcellularLocation>
        <location evidence="1">Nucleus</location>
    </subcellularLocation>
</comment>
<keyword evidence="6" id="KW-0863">Zinc-finger</keyword>
<accession>A0A0D7AFI3</accession>
<sequence>MPAKHTVCITEAQVYTLSHNGIERDATVLERQDGKAYVHYLNSDKRLDEWVPESNLTIVENKYVPENLPRDRKRHGALSETSDLSSFVDGVSTTSGEVVMTEEDYDLEHHKRISARRNFDVVQFGHWQIKTWYVTSLPVFSCGEILENDNDDAQSSLLRLHGRTLDVMAGGITRGHASGVASTLWVCEMCFKYMHDGLTWESHQRSCHVMHPPGRKVYQRGAHTIWEVDGGEAKLYCQCLSLFGKLFIDVKTLYFDTENFMYYVLTDASAKRDHMIGFFSKEKVSYDDYNLACILTLPPYQRKGYGMLMIEFSKIGTPERPLSDLGLRSYLAYWVATIVRVFRRVLSITPPGVSKIVHHGSLLELFTSSPPSEPDGRRRKRTKGWEGEAGDRCEFADKFLDDPVFTSLRSLETTANPDGSAHTHVYSRCTLQDIARVTHLREEDAAFALNEIGLLNRRITLQDSGTVLDGGDRECIVFTREMIEHIAVERNVKPPCMNLAYVLLPDDFGTSRR</sequence>
<dbReference type="OrthoDB" id="787137at2759"/>
<dbReference type="Pfam" id="PF01853">
    <property type="entry name" value="MOZ_SAS"/>
    <property type="match status" value="1"/>
</dbReference>
<dbReference type="GO" id="GO:0035267">
    <property type="term" value="C:NuA4 histone acetyltransferase complex"/>
    <property type="evidence" value="ECO:0007669"/>
    <property type="project" value="TreeGrafter"/>
</dbReference>
<dbReference type="Pfam" id="PF11717">
    <property type="entry name" value="Tudor-knot"/>
    <property type="match status" value="1"/>
</dbReference>
<evidence type="ECO:0000256" key="8">
    <source>
        <dbReference type="ARBA" id="ARBA00022990"/>
    </source>
</evidence>
<evidence type="ECO:0000256" key="1">
    <source>
        <dbReference type="ARBA" id="ARBA00004123"/>
    </source>
</evidence>
<keyword evidence="10" id="KW-0804">Transcription</keyword>
<evidence type="ECO:0000313" key="15">
    <source>
        <dbReference type="EMBL" id="KIY50071.1"/>
    </source>
</evidence>
<dbReference type="EC" id="2.3.1.48" evidence="3"/>
<dbReference type="SUPFAM" id="SSF54160">
    <property type="entry name" value="Chromo domain-like"/>
    <property type="match status" value="1"/>
</dbReference>
<evidence type="ECO:0000256" key="10">
    <source>
        <dbReference type="ARBA" id="ARBA00023163"/>
    </source>
</evidence>
<keyword evidence="12 15" id="KW-0012">Acyltransferase</keyword>
<feature type="domain" description="MYST-type HAT" evidence="14">
    <location>
        <begin position="114"/>
        <end position="494"/>
    </location>
</feature>
<dbReference type="Gene3D" id="2.30.30.140">
    <property type="match status" value="1"/>
</dbReference>
<evidence type="ECO:0000256" key="6">
    <source>
        <dbReference type="ARBA" id="ARBA00022771"/>
    </source>
</evidence>
<keyword evidence="11" id="KW-0539">Nucleus</keyword>
<dbReference type="InterPro" id="IPR002717">
    <property type="entry name" value="HAT_MYST-type"/>
</dbReference>
<dbReference type="InterPro" id="IPR036388">
    <property type="entry name" value="WH-like_DNA-bd_sf"/>
</dbReference>
<dbReference type="AlphaFoldDB" id="A0A0D7AFI3"/>
<dbReference type="GO" id="GO:0006355">
    <property type="term" value="P:regulation of DNA-templated transcription"/>
    <property type="evidence" value="ECO:0007669"/>
    <property type="project" value="InterPro"/>
</dbReference>
<dbReference type="InterPro" id="IPR016181">
    <property type="entry name" value="Acyl_CoA_acyltransferase"/>
</dbReference>
<dbReference type="Gene3D" id="3.40.630.30">
    <property type="match status" value="1"/>
</dbReference>
<feature type="active site" description="Proton donor/acceptor" evidence="13">
    <location>
        <position position="319"/>
    </location>
</feature>
<dbReference type="InterPro" id="IPR025995">
    <property type="entry name" value="Tudor-knot"/>
</dbReference>
<dbReference type="GO" id="GO:0008270">
    <property type="term" value="F:zinc ion binding"/>
    <property type="evidence" value="ECO:0007669"/>
    <property type="project" value="UniProtKB-KW"/>
</dbReference>
<dbReference type="Gene3D" id="3.30.60.60">
    <property type="entry name" value="N-acetyl transferase-like"/>
    <property type="match status" value="1"/>
</dbReference>
<proteinExistence type="inferred from homology"/>
<dbReference type="SUPFAM" id="SSF55729">
    <property type="entry name" value="Acyl-CoA N-acyltransferases (Nat)"/>
    <property type="match status" value="1"/>
</dbReference>
<dbReference type="InterPro" id="IPR050603">
    <property type="entry name" value="MYST_HAT"/>
</dbReference>
<keyword evidence="4 15" id="KW-0808">Transferase</keyword>
<keyword evidence="9" id="KW-0805">Transcription regulation</keyword>
<keyword evidence="5" id="KW-0479">Metal-binding</keyword>